<dbReference type="EMBL" id="UINC01159643">
    <property type="protein sequence ID" value="SVD57852.1"/>
    <property type="molecule type" value="Genomic_DNA"/>
</dbReference>
<gene>
    <name evidence="1" type="ORF">METZ01_LOCUS410706</name>
</gene>
<name>A0A382WGF6_9ZZZZ</name>
<dbReference type="AlphaFoldDB" id="A0A382WGF6"/>
<evidence type="ECO:0008006" key="2">
    <source>
        <dbReference type="Google" id="ProtNLM"/>
    </source>
</evidence>
<dbReference type="InterPro" id="IPR025629">
    <property type="entry name" value="DUF4287"/>
</dbReference>
<sequence length="63" mass="7522">MDRLSMERAMLKNMINKTGKPIEEWIKIVKEKDFLKHGKIVRFLKEQYSVTHGYANLIAWKSK</sequence>
<protein>
    <recommendedName>
        <fullName evidence="2">DUF4287 domain-containing protein</fullName>
    </recommendedName>
</protein>
<proteinExistence type="predicted"/>
<reference evidence="1" key="1">
    <citation type="submission" date="2018-05" db="EMBL/GenBank/DDBJ databases">
        <authorList>
            <person name="Lanie J.A."/>
            <person name="Ng W.-L."/>
            <person name="Kazmierczak K.M."/>
            <person name="Andrzejewski T.M."/>
            <person name="Davidsen T.M."/>
            <person name="Wayne K.J."/>
            <person name="Tettelin H."/>
            <person name="Glass J.I."/>
            <person name="Rusch D."/>
            <person name="Podicherti R."/>
            <person name="Tsui H.-C.T."/>
            <person name="Winkler M.E."/>
        </authorList>
    </citation>
    <scope>NUCLEOTIDE SEQUENCE</scope>
</reference>
<organism evidence="1">
    <name type="scientific">marine metagenome</name>
    <dbReference type="NCBI Taxonomy" id="408172"/>
    <lineage>
        <taxon>unclassified sequences</taxon>
        <taxon>metagenomes</taxon>
        <taxon>ecological metagenomes</taxon>
    </lineage>
</organism>
<dbReference type="Pfam" id="PF14117">
    <property type="entry name" value="DUF4287"/>
    <property type="match status" value="1"/>
</dbReference>
<accession>A0A382WGF6</accession>
<evidence type="ECO:0000313" key="1">
    <source>
        <dbReference type="EMBL" id="SVD57852.1"/>
    </source>
</evidence>